<proteinExistence type="predicted"/>
<accession>A0AAV5J3N3</accession>
<evidence type="ECO:0000313" key="1">
    <source>
        <dbReference type="EMBL" id="GKV08022.1"/>
    </source>
</evidence>
<keyword evidence="2" id="KW-1185">Reference proteome</keyword>
<sequence length="36" mass="3950">MICKQLDISTIAGLSVTLDMKCTHLEVVCHSLIEFG</sequence>
<gene>
    <name evidence="1" type="ORF">SLEP1_g19712</name>
</gene>
<dbReference type="Proteomes" id="UP001054252">
    <property type="component" value="Unassembled WGS sequence"/>
</dbReference>
<dbReference type="AlphaFoldDB" id="A0AAV5J3N3"/>
<organism evidence="1 2">
    <name type="scientific">Rubroshorea leprosula</name>
    <dbReference type="NCBI Taxonomy" id="152421"/>
    <lineage>
        <taxon>Eukaryota</taxon>
        <taxon>Viridiplantae</taxon>
        <taxon>Streptophyta</taxon>
        <taxon>Embryophyta</taxon>
        <taxon>Tracheophyta</taxon>
        <taxon>Spermatophyta</taxon>
        <taxon>Magnoliopsida</taxon>
        <taxon>eudicotyledons</taxon>
        <taxon>Gunneridae</taxon>
        <taxon>Pentapetalae</taxon>
        <taxon>rosids</taxon>
        <taxon>malvids</taxon>
        <taxon>Malvales</taxon>
        <taxon>Dipterocarpaceae</taxon>
        <taxon>Rubroshorea</taxon>
    </lineage>
</organism>
<comment type="caution">
    <text evidence="1">The sequence shown here is derived from an EMBL/GenBank/DDBJ whole genome shotgun (WGS) entry which is preliminary data.</text>
</comment>
<evidence type="ECO:0000313" key="2">
    <source>
        <dbReference type="Proteomes" id="UP001054252"/>
    </source>
</evidence>
<dbReference type="EMBL" id="BPVZ01000028">
    <property type="protein sequence ID" value="GKV08022.1"/>
    <property type="molecule type" value="Genomic_DNA"/>
</dbReference>
<name>A0AAV5J3N3_9ROSI</name>
<reference evidence="1 2" key="1">
    <citation type="journal article" date="2021" name="Commun. Biol.">
        <title>The genome of Shorea leprosula (Dipterocarpaceae) highlights the ecological relevance of drought in aseasonal tropical rainforests.</title>
        <authorList>
            <person name="Ng K.K.S."/>
            <person name="Kobayashi M.J."/>
            <person name="Fawcett J.A."/>
            <person name="Hatakeyama M."/>
            <person name="Paape T."/>
            <person name="Ng C.H."/>
            <person name="Ang C.C."/>
            <person name="Tnah L.H."/>
            <person name="Lee C.T."/>
            <person name="Nishiyama T."/>
            <person name="Sese J."/>
            <person name="O'Brien M.J."/>
            <person name="Copetti D."/>
            <person name="Mohd Noor M.I."/>
            <person name="Ong R.C."/>
            <person name="Putra M."/>
            <person name="Sireger I.Z."/>
            <person name="Indrioko S."/>
            <person name="Kosugi Y."/>
            <person name="Izuno A."/>
            <person name="Isagi Y."/>
            <person name="Lee S.L."/>
            <person name="Shimizu K.K."/>
        </authorList>
    </citation>
    <scope>NUCLEOTIDE SEQUENCE [LARGE SCALE GENOMIC DNA]</scope>
    <source>
        <strain evidence="1">214</strain>
    </source>
</reference>
<protein>
    <submittedName>
        <fullName evidence="1">Uncharacterized protein</fullName>
    </submittedName>
</protein>